<reference evidence="2 3" key="1">
    <citation type="submission" date="2024-07" db="EMBL/GenBank/DDBJ databases">
        <title>Section-level genome sequencing and comparative genomics of Aspergillus sections Usti and Cavernicolus.</title>
        <authorList>
            <consortium name="Lawrence Berkeley National Laboratory"/>
            <person name="Nybo J.L."/>
            <person name="Vesth T.C."/>
            <person name="Theobald S."/>
            <person name="Frisvad J.C."/>
            <person name="Larsen T.O."/>
            <person name="Kjaerboelling I."/>
            <person name="Rothschild-Mancinelli K."/>
            <person name="Lyhne E.K."/>
            <person name="Kogle M.E."/>
            <person name="Barry K."/>
            <person name="Clum A."/>
            <person name="Na H."/>
            <person name="Ledsgaard L."/>
            <person name="Lin J."/>
            <person name="Lipzen A."/>
            <person name="Kuo A."/>
            <person name="Riley R."/>
            <person name="Mondo S."/>
            <person name="Labutti K."/>
            <person name="Haridas S."/>
            <person name="Pangalinan J."/>
            <person name="Salamov A.A."/>
            <person name="Simmons B.A."/>
            <person name="Magnuson J.K."/>
            <person name="Chen J."/>
            <person name="Drula E."/>
            <person name="Henrissat B."/>
            <person name="Wiebenga A."/>
            <person name="Lubbers R.J."/>
            <person name="Gomes A.C."/>
            <person name="Makela M.R."/>
            <person name="Stajich J."/>
            <person name="Grigoriev I.V."/>
            <person name="Mortensen U.H."/>
            <person name="De Vries R.P."/>
            <person name="Baker S.E."/>
            <person name="Andersen M.R."/>
        </authorList>
    </citation>
    <scope>NUCLEOTIDE SEQUENCE [LARGE SCALE GENOMIC DNA]</scope>
    <source>
        <strain evidence="2 3">CBS 123904</strain>
    </source>
</reference>
<evidence type="ECO:0000313" key="3">
    <source>
        <dbReference type="Proteomes" id="UP001610446"/>
    </source>
</evidence>
<comment type="caution">
    <text evidence="2">The sequence shown here is derived from an EMBL/GenBank/DDBJ whole genome shotgun (WGS) entry which is preliminary data.</text>
</comment>
<proteinExistence type="predicted"/>
<dbReference type="EMBL" id="JBFXLU010000319">
    <property type="protein sequence ID" value="KAL2829891.1"/>
    <property type="molecule type" value="Genomic_DNA"/>
</dbReference>
<protein>
    <submittedName>
        <fullName evidence="2">Uncharacterized protein</fullName>
    </submittedName>
</protein>
<keyword evidence="3" id="KW-1185">Reference proteome</keyword>
<dbReference type="Proteomes" id="UP001610446">
    <property type="component" value="Unassembled WGS sequence"/>
</dbReference>
<organism evidence="2 3">
    <name type="scientific">Aspergillus pseudoustus</name>
    <dbReference type="NCBI Taxonomy" id="1810923"/>
    <lineage>
        <taxon>Eukaryota</taxon>
        <taxon>Fungi</taxon>
        <taxon>Dikarya</taxon>
        <taxon>Ascomycota</taxon>
        <taxon>Pezizomycotina</taxon>
        <taxon>Eurotiomycetes</taxon>
        <taxon>Eurotiomycetidae</taxon>
        <taxon>Eurotiales</taxon>
        <taxon>Aspergillaceae</taxon>
        <taxon>Aspergillus</taxon>
        <taxon>Aspergillus subgen. Nidulantes</taxon>
    </lineage>
</organism>
<gene>
    <name evidence="2" type="ORF">BJY01DRAFT_121812</name>
</gene>
<evidence type="ECO:0000313" key="2">
    <source>
        <dbReference type="EMBL" id="KAL2829891.1"/>
    </source>
</evidence>
<sequence length="84" mass="9850">MHVTSILQDPSRKSQLEYLHLNLVSKTETIELQKKALESALAQDLEEIQFQREQLNQKEENIRTKALKNDQDMKSLMGDLIKKR</sequence>
<keyword evidence="1" id="KW-0175">Coiled coil</keyword>
<name>A0ABR4IQ58_9EURO</name>
<accession>A0ABR4IQ58</accession>
<feature type="coiled-coil region" evidence="1">
    <location>
        <begin position="34"/>
        <end position="68"/>
    </location>
</feature>
<evidence type="ECO:0000256" key="1">
    <source>
        <dbReference type="SAM" id="Coils"/>
    </source>
</evidence>